<dbReference type="Gene3D" id="3.30.420.10">
    <property type="entry name" value="Ribonuclease H-like superfamily/Ribonuclease H"/>
    <property type="match status" value="1"/>
</dbReference>
<accession>A0A821ERU5</accession>
<dbReference type="AlphaFoldDB" id="A0A821ERU5"/>
<evidence type="ECO:0000313" key="2">
    <source>
        <dbReference type="Proteomes" id="UP000663866"/>
    </source>
</evidence>
<name>A0A821ERU5_9BILA</name>
<dbReference type="InterPro" id="IPR036397">
    <property type="entry name" value="RNaseH_sf"/>
</dbReference>
<keyword evidence="2" id="KW-1185">Reference proteome</keyword>
<dbReference type="Proteomes" id="UP000663866">
    <property type="component" value="Unassembled WGS sequence"/>
</dbReference>
<reference evidence="1" key="1">
    <citation type="submission" date="2021-02" db="EMBL/GenBank/DDBJ databases">
        <authorList>
            <person name="Nowell W R."/>
        </authorList>
    </citation>
    <scope>NUCLEOTIDE SEQUENCE</scope>
</reference>
<evidence type="ECO:0008006" key="3">
    <source>
        <dbReference type="Google" id="ProtNLM"/>
    </source>
</evidence>
<dbReference type="EMBL" id="CAJOBG010083116">
    <property type="protein sequence ID" value="CAF4639034.1"/>
    <property type="molecule type" value="Genomic_DNA"/>
</dbReference>
<evidence type="ECO:0000313" key="1">
    <source>
        <dbReference type="EMBL" id="CAF4639034.1"/>
    </source>
</evidence>
<feature type="non-terminal residue" evidence="1">
    <location>
        <position position="1"/>
    </location>
</feature>
<protein>
    <recommendedName>
        <fullName evidence="3">Transposable element Tc3 transposase</fullName>
    </recommendedName>
</protein>
<feature type="non-terminal residue" evidence="1">
    <location>
        <position position="65"/>
    </location>
</feature>
<proteinExistence type="predicted"/>
<comment type="caution">
    <text evidence="1">The sequence shown here is derived from an EMBL/GenBank/DDBJ whole genome shotgun (WGS) entry which is preliminary data.</text>
</comment>
<organism evidence="1 2">
    <name type="scientific">Rotaria magnacalcarata</name>
    <dbReference type="NCBI Taxonomy" id="392030"/>
    <lineage>
        <taxon>Eukaryota</taxon>
        <taxon>Metazoa</taxon>
        <taxon>Spiralia</taxon>
        <taxon>Gnathifera</taxon>
        <taxon>Rotifera</taxon>
        <taxon>Eurotatoria</taxon>
        <taxon>Bdelloidea</taxon>
        <taxon>Philodinida</taxon>
        <taxon>Philodinidae</taxon>
        <taxon>Rotaria</taxon>
    </lineage>
</organism>
<dbReference type="GO" id="GO:0003676">
    <property type="term" value="F:nucleic acid binding"/>
    <property type="evidence" value="ECO:0007669"/>
    <property type="project" value="InterPro"/>
</dbReference>
<gene>
    <name evidence="1" type="ORF">OVN521_LOCUS46466</name>
</gene>
<sequence>MLWRTPTEEFNPKCTFPTTKHGGGNVKVWGCFAWNGVGNLIFFDDNMTGEMYKEILAENLFQSRT</sequence>